<feature type="transmembrane region" description="Helical" evidence="6">
    <location>
        <begin position="170"/>
        <end position="203"/>
    </location>
</feature>
<accession>A0A1I5QYH0</accession>
<feature type="transmembrane region" description="Helical" evidence="6">
    <location>
        <begin position="129"/>
        <end position="150"/>
    </location>
</feature>
<keyword evidence="4 6" id="KW-1133">Transmembrane helix</keyword>
<feature type="transmembrane region" description="Helical" evidence="6">
    <location>
        <begin position="307"/>
        <end position="331"/>
    </location>
</feature>
<dbReference type="PANTHER" id="PTHR30250:SF27">
    <property type="entry name" value="POLYSACCHARIDE BIOSYNTHESIS PROTEIN"/>
    <property type="match status" value="1"/>
</dbReference>
<dbReference type="RefSeq" id="WP_074877159.1">
    <property type="nucleotide sequence ID" value="NZ_FOXI01000004.1"/>
</dbReference>
<feature type="transmembrane region" description="Helical" evidence="6">
    <location>
        <begin position="12"/>
        <end position="33"/>
    </location>
</feature>
<sequence>MAVNLDDAFEKLFKGGGILFFGLVVELGVSFLAKALIARYLGPSNYGAVSLGITMLALLSTLSLLGLNTGVGRYLPRFDDESDRRGVMWSAFQIVLPVSVLVGVIVAVSAEPIATYAFHNPSIVPIIRTFGLTVPFAALMKLSVGGIQGVQLARPKVIVNNFTPPITRFTAVAIALVVGAGAVGIATAYALAYVAAALVGLYFVVRKTPMFSSVKPTSMHRELLSFSAPLIVSSAMGFVLTDLDTFMLGYFATTNAVGVYNVIYPLAHLLMAALTAFGFLFVPVISRLDAEGETEDMKRVYQVVTKWIFMATLPAFLVIALFPELTISMTFGNEYRVGATALSILSIAFFSHSIAGPNANVLTSIGRTRAIMWDNIVVAVVNTILNLLLIPRYGFLGAGIATAASYLLLNFLYSLQLYRETGIHPFSSGLVRPGLMGGGLVAVVAWVTRTYFTVTIPVLVAMFLVFLSAYGVVILRFGGVEEEEVTLVLSFEEQFGIDLGPFKTIAKALIKDR</sequence>
<gene>
    <name evidence="7" type="ORF">SAMN05216277_104154</name>
</gene>
<keyword evidence="8" id="KW-1185">Reference proteome</keyword>
<proteinExistence type="predicted"/>
<organism evidence="7 8">
    <name type="scientific">Halolamina pelagica</name>
    <dbReference type="NCBI Taxonomy" id="699431"/>
    <lineage>
        <taxon>Archaea</taxon>
        <taxon>Methanobacteriati</taxon>
        <taxon>Methanobacteriota</taxon>
        <taxon>Stenosarchaea group</taxon>
        <taxon>Halobacteria</taxon>
        <taxon>Halobacteriales</taxon>
        <taxon>Haloferacaceae</taxon>
    </lineage>
</organism>
<dbReference type="CDD" id="cd13128">
    <property type="entry name" value="MATE_Wzx_like"/>
    <property type="match status" value="1"/>
</dbReference>
<evidence type="ECO:0000256" key="6">
    <source>
        <dbReference type="SAM" id="Phobius"/>
    </source>
</evidence>
<evidence type="ECO:0000256" key="3">
    <source>
        <dbReference type="ARBA" id="ARBA00022692"/>
    </source>
</evidence>
<feature type="transmembrane region" description="Helical" evidence="6">
    <location>
        <begin position="430"/>
        <end position="448"/>
    </location>
</feature>
<keyword evidence="3 6" id="KW-0812">Transmembrane</keyword>
<feature type="transmembrane region" description="Helical" evidence="6">
    <location>
        <begin position="263"/>
        <end position="286"/>
    </location>
</feature>
<evidence type="ECO:0000313" key="8">
    <source>
        <dbReference type="Proteomes" id="UP000183769"/>
    </source>
</evidence>
<keyword evidence="5 6" id="KW-0472">Membrane</keyword>
<dbReference type="OrthoDB" id="19148at2157"/>
<feature type="transmembrane region" description="Helical" evidence="6">
    <location>
        <begin position="223"/>
        <end position="243"/>
    </location>
</feature>
<keyword evidence="2" id="KW-1003">Cell membrane</keyword>
<dbReference type="Pfam" id="PF01943">
    <property type="entry name" value="Polysacc_synt"/>
    <property type="match status" value="1"/>
</dbReference>
<comment type="subcellular location">
    <subcellularLocation>
        <location evidence="1">Cell membrane</location>
        <topology evidence="1">Multi-pass membrane protein</topology>
    </subcellularLocation>
</comment>
<reference evidence="8" key="1">
    <citation type="submission" date="2016-10" db="EMBL/GenBank/DDBJ databases">
        <authorList>
            <person name="Varghese N."/>
            <person name="Submissions S."/>
        </authorList>
    </citation>
    <scope>NUCLEOTIDE SEQUENCE [LARGE SCALE GENOMIC DNA]</scope>
    <source>
        <strain evidence="8">CGMCC 1.10329</strain>
    </source>
</reference>
<feature type="transmembrane region" description="Helical" evidence="6">
    <location>
        <begin position="454"/>
        <end position="475"/>
    </location>
</feature>
<evidence type="ECO:0000256" key="4">
    <source>
        <dbReference type="ARBA" id="ARBA00022989"/>
    </source>
</evidence>
<feature type="transmembrane region" description="Helical" evidence="6">
    <location>
        <begin position="371"/>
        <end position="390"/>
    </location>
</feature>
<evidence type="ECO:0000313" key="7">
    <source>
        <dbReference type="EMBL" id="SFP51293.1"/>
    </source>
</evidence>
<dbReference type="InterPro" id="IPR002797">
    <property type="entry name" value="Polysacc_synth"/>
</dbReference>
<evidence type="ECO:0000256" key="2">
    <source>
        <dbReference type="ARBA" id="ARBA00022475"/>
    </source>
</evidence>
<evidence type="ECO:0000256" key="5">
    <source>
        <dbReference type="ARBA" id="ARBA00023136"/>
    </source>
</evidence>
<feature type="transmembrane region" description="Helical" evidence="6">
    <location>
        <begin position="337"/>
        <end position="359"/>
    </location>
</feature>
<name>A0A1I5QYH0_9EURY</name>
<dbReference type="GO" id="GO:0005886">
    <property type="term" value="C:plasma membrane"/>
    <property type="evidence" value="ECO:0007669"/>
    <property type="project" value="UniProtKB-SubCell"/>
</dbReference>
<protein>
    <submittedName>
        <fullName evidence="7">Membrane protein involved in the export of O-antigen and teichoic acid</fullName>
    </submittedName>
</protein>
<feature type="transmembrane region" description="Helical" evidence="6">
    <location>
        <begin position="87"/>
        <end position="108"/>
    </location>
</feature>
<dbReference type="InterPro" id="IPR050833">
    <property type="entry name" value="Poly_Biosynth_Transport"/>
</dbReference>
<feature type="transmembrane region" description="Helical" evidence="6">
    <location>
        <begin position="396"/>
        <end position="418"/>
    </location>
</feature>
<dbReference type="AlphaFoldDB" id="A0A1I5QYH0"/>
<dbReference type="PANTHER" id="PTHR30250">
    <property type="entry name" value="PST FAMILY PREDICTED COLANIC ACID TRANSPORTER"/>
    <property type="match status" value="1"/>
</dbReference>
<evidence type="ECO:0000256" key="1">
    <source>
        <dbReference type="ARBA" id="ARBA00004651"/>
    </source>
</evidence>
<feature type="transmembrane region" description="Helical" evidence="6">
    <location>
        <begin position="45"/>
        <end position="67"/>
    </location>
</feature>
<dbReference type="EMBL" id="FOXI01000004">
    <property type="protein sequence ID" value="SFP51293.1"/>
    <property type="molecule type" value="Genomic_DNA"/>
</dbReference>
<dbReference type="Proteomes" id="UP000183769">
    <property type="component" value="Unassembled WGS sequence"/>
</dbReference>